<keyword evidence="3" id="KW-1185">Reference proteome</keyword>
<comment type="caution">
    <text evidence="2">The sequence shown here is derived from an EMBL/GenBank/DDBJ whole genome shotgun (WGS) entry which is preliminary data.</text>
</comment>
<dbReference type="GO" id="GO:0016491">
    <property type="term" value="F:oxidoreductase activity"/>
    <property type="evidence" value="ECO:0007669"/>
    <property type="project" value="InterPro"/>
</dbReference>
<dbReference type="SUPFAM" id="SSF51905">
    <property type="entry name" value="FAD/NAD(P)-binding domain"/>
    <property type="match status" value="1"/>
</dbReference>
<accession>A0A401UCC6</accession>
<evidence type="ECO:0000313" key="3">
    <source>
        <dbReference type="Proteomes" id="UP000288227"/>
    </source>
</evidence>
<sequence>MLCSINSTDIISLFVFPEIIKSYRVALAEAINGNLFFAGEATDVLGDWGTVNGALNSGERVALEVIEAIVNPVT</sequence>
<name>A0A401UCC6_9BACT</name>
<feature type="domain" description="Amine oxidase" evidence="1">
    <location>
        <begin position="27"/>
        <end position="66"/>
    </location>
</feature>
<dbReference type="InterPro" id="IPR036188">
    <property type="entry name" value="FAD/NAD-bd_sf"/>
</dbReference>
<dbReference type="OrthoDB" id="56323at2"/>
<protein>
    <recommendedName>
        <fullName evidence="1">Amine oxidase domain-containing protein</fullName>
    </recommendedName>
</protein>
<dbReference type="Pfam" id="PF01593">
    <property type="entry name" value="Amino_oxidase"/>
    <property type="match status" value="1"/>
</dbReference>
<organism evidence="2 3">
    <name type="scientific">Chryseotalea sanaruensis</name>
    <dbReference type="NCBI Taxonomy" id="2482724"/>
    <lineage>
        <taxon>Bacteria</taxon>
        <taxon>Pseudomonadati</taxon>
        <taxon>Bacteroidota</taxon>
        <taxon>Cytophagia</taxon>
        <taxon>Cytophagales</taxon>
        <taxon>Chryseotaleaceae</taxon>
        <taxon>Chryseotalea</taxon>
    </lineage>
</organism>
<dbReference type="Gene3D" id="3.50.50.60">
    <property type="entry name" value="FAD/NAD(P)-binding domain"/>
    <property type="match status" value="1"/>
</dbReference>
<proteinExistence type="predicted"/>
<dbReference type="InterPro" id="IPR002937">
    <property type="entry name" value="Amino_oxidase"/>
</dbReference>
<dbReference type="Proteomes" id="UP000288227">
    <property type="component" value="Unassembled WGS sequence"/>
</dbReference>
<dbReference type="EMBL" id="BHXQ01000005">
    <property type="protein sequence ID" value="GCC52535.1"/>
    <property type="molecule type" value="Genomic_DNA"/>
</dbReference>
<dbReference type="AlphaFoldDB" id="A0A401UCC6"/>
<evidence type="ECO:0000313" key="2">
    <source>
        <dbReference type="EMBL" id="GCC52535.1"/>
    </source>
</evidence>
<gene>
    <name evidence="2" type="ORF">SanaruYs_27720</name>
</gene>
<evidence type="ECO:0000259" key="1">
    <source>
        <dbReference type="Pfam" id="PF01593"/>
    </source>
</evidence>
<reference evidence="2 3" key="1">
    <citation type="submission" date="2018-11" db="EMBL/GenBank/DDBJ databases">
        <title>Chryseotalea sanarue gen. nov., sp., nov., a member of the family Cytophagaceae, isolated from a brackish lake in Hamamatsu Japan.</title>
        <authorList>
            <person name="Maejima Y."/>
            <person name="Iino T."/>
            <person name="Muraguchi Y."/>
            <person name="Fukuda K."/>
            <person name="Ohkuma M."/>
            <person name="Moriuchi R."/>
            <person name="Dohra H."/>
            <person name="Kimbara K."/>
            <person name="Shintani M."/>
        </authorList>
    </citation>
    <scope>NUCLEOTIDE SEQUENCE [LARGE SCALE GENOMIC DNA]</scope>
    <source>
        <strain evidence="2 3">Ys</strain>
    </source>
</reference>
<dbReference type="RefSeq" id="WP_160118665.1">
    <property type="nucleotide sequence ID" value="NZ_BHXQ01000005.1"/>
</dbReference>